<evidence type="ECO:0000313" key="4">
    <source>
        <dbReference type="Proteomes" id="UP001265746"/>
    </source>
</evidence>
<dbReference type="InterPro" id="IPR000719">
    <property type="entry name" value="Prot_kinase_dom"/>
</dbReference>
<dbReference type="GO" id="GO:0005524">
    <property type="term" value="F:ATP binding"/>
    <property type="evidence" value="ECO:0007669"/>
    <property type="project" value="InterPro"/>
</dbReference>
<name>A0AAD9W3B3_PHOAM</name>
<feature type="region of interest" description="Disordered" evidence="1">
    <location>
        <begin position="48"/>
        <end position="108"/>
    </location>
</feature>
<dbReference type="AlphaFoldDB" id="A0AAD9W3B3"/>
<dbReference type="Proteomes" id="UP001265746">
    <property type="component" value="Unassembled WGS sequence"/>
</dbReference>
<dbReference type="SMART" id="SM00220">
    <property type="entry name" value="S_TKc"/>
    <property type="match status" value="1"/>
</dbReference>
<dbReference type="CDD" id="cd00180">
    <property type="entry name" value="PKc"/>
    <property type="match status" value="1"/>
</dbReference>
<dbReference type="PROSITE" id="PS50011">
    <property type="entry name" value="PROTEIN_KINASE_DOM"/>
    <property type="match status" value="1"/>
</dbReference>
<gene>
    <name evidence="3" type="ORF">N8I77_005359</name>
</gene>
<proteinExistence type="predicted"/>
<dbReference type="EMBL" id="JAUJFL010000003">
    <property type="protein sequence ID" value="KAK2606624.1"/>
    <property type="molecule type" value="Genomic_DNA"/>
</dbReference>
<dbReference type="PANTHER" id="PTHR24359:SF1">
    <property type="entry name" value="INHIBITOR OF NUCLEAR FACTOR KAPPA-B KINASE EPSILON SUBUNIT HOMOLOG 1-RELATED"/>
    <property type="match status" value="1"/>
</dbReference>
<feature type="domain" description="Protein kinase" evidence="2">
    <location>
        <begin position="335"/>
        <end position="613"/>
    </location>
</feature>
<organism evidence="3 4">
    <name type="scientific">Phomopsis amygdali</name>
    <name type="common">Fusicoccum amygdali</name>
    <dbReference type="NCBI Taxonomy" id="1214568"/>
    <lineage>
        <taxon>Eukaryota</taxon>
        <taxon>Fungi</taxon>
        <taxon>Dikarya</taxon>
        <taxon>Ascomycota</taxon>
        <taxon>Pezizomycotina</taxon>
        <taxon>Sordariomycetes</taxon>
        <taxon>Sordariomycetidae</taxon>
        <taxon>Diaporthales</taxon>
        <taxon>Diaporthaceae</taxon>
        <taxon>Diaporthe</taxon>
    </lineage>
</organism>
<sequence length="868" mass="97763">MAPQAPPRLAEIPASPILTAVYDLPPQRQTFIPSSNWNVNNVPTNEDIPLKLDTSAGRDDAEDAVSASSLRPSSYLPGDPRSSERRRSQGLCPSPKSERSVSENDDTFTIRTDYDVGYTAACEEYASEGGIATTPADQADILTQVGSVSKTEPLDVLLRDRFVTRGGNSSGTRQEWIPIGSLFQLVNESQVYHELTEAFKAAHLRYQDKQISDYARKICQFRESEYHDGKTSHRKIFAILALMDRIVDAPFFVDRGFSDRDLPVENVRNFGKPGFRTCGGGRETTFEVPDHWKPHNLDSFINYQEHVMAPFFELDSNSVAFYNLNEKSVLPFIEDESSHRRTYGYHGTVYRVKIHPDHHNGHGGLDDDDDQRQNPSFAVKELVCKDGKEDVFQEEIEAWRQAAGTALHPHLIRLLATWRQSQVWNLLLPWADGNLWDFYEKHPEPQPDLSQAKWMIEQLLGLAGALQRIHRSGSGDLETKRWGIHGDIKPENILWYKDSADPNNLGKFVICDFGFTRFHTKASRSRAHSEGENLKYRAPEQGSISRAYDMWSFGCVLLEFVTWYLAGHRHVEDTFYQRRRHDDRGEQVFAVDKFFNFDHNHRPCKKESVEKWIEDLRRHRHCSALCSDLLDLMKRDLFVINYKERGDCRNVVYELRSIQRKLNAQGESYGLAMEQESPIGPWPTPQDTEALPTGGRQVVIQTGWNAPVHTTNTWLSRDSEASHEGNVMARGQRPYGTVDQVLRTPSQPQTATANPRRSPSQRYSIRIDLEDADDTAPLLGTSSGASQSYGAAETSGSRQPLSTETTLEGELHTGSPDESQGTLGHGNAPSISSGIAPSLDQKGKKASHTSPFGTLFRAIFGSCLAARD</sequence>
<dbReference type="GO" id="GO:0004674">
    <property type="term" value="F:protein serine/threonine kinase activity"/>
    <property type="evidence" value="ECO:0007669"/>
    <property type="project" value="TreeGrafter"/>
</dbReference>
<feature type="compositionally biased region" description="Polar residues" evidence="1">
    <location>
        <begin position="780"/>
        <end position="800"/>
    </location>
</feature>
<dbReference type="InterPro" id="IPR011009">
    <property type="entry name" value="Kinase-like_dom_sf"/>
</dbReference>
<reference evidence="3" key="1">
    <citation type="submission" date="2023-06" db="EMBL/GenBank/DDBJ databases">
        <authorList>
            <person name="Noh H."/>
        </authorList>
    </citation>
    <scope>NUCLEOTIDE SEQUENCE</scope>
    <source>
        <strain evidence="3">DUCC20226</strain>
    </source>
</reference>
<accession>A0AAD9W3B3</accession>
<feature type="compositionally biased region" description="Low complexity" evidence="1">
    <location>
        <begin position="801"/>
        <end position="814"/>
    </location>
</feature>
<protein>
    <recommendedName>
        <fullName evidence="2">Protein kinase domain-containing protein</fullName>
    </recommendedName>
</protein>
<dbReference type="PANTHER" id="PTHR24359">
    <property type="entry name" value="SERINE/THREONINE-PROTEIN KINASE SBK1"/>
    <property type="match status" value="1"/>
</dbReference>
<feature type="region of interest" description="Disordered" evidence="1">
    <location>
        <begin position="774"/>
        <end position="848"/>
    </location>
</feature>
<dbReference type="SUPFAM" id="SSF56112">
    <property type="entry name" value="Protein kinase-like (PK-like)"/>
    <property type="match status" value="1"/>
</dbReference>
<evidence type="ECO:0000256" key="1">
    <source>
        <dbReference type="SAM" id="MobiDB-lite"/>
    </source>
</evidence>
<evidence type="ECO:0000259" key="2">
    <source>
        <dbReference type="PROSITE" id="PS50011"/>
    </source>
</evidence>
<comment type="caution">
    <text evidence="3">The sequence shown here is derived from an EMBL/GenBank/DDBJ whole genome shotgun (WGS) entry which is preliminary data.</text>
</comment>
<evidence type="ECO:0000313" key="3">
    <source>
        <dbReference type="EMBL" id="KAK2606624.1"/>
    </source>
</evidence>
<dbReference type="Gene3D" id="1.10.510.10">
    <property type="entry name" value="Transferase(Phosphotransferase) domain 1"/>
    <property type="match status" value="1"/>
</dbReference>
<dbReference type="Pfam" id="PF00069">
    <property type="entry name" value="Pkinase"/>
    <property type="match status" value="1"/>
</dbReference>
<keyword evidence="4" id="KW-1185">Reference proteome</keyword>